<proteinExistence type="predicted"/>
<name>A0ABP0JEL3_9DINO</name>
<feature type="non-terminal residue" evidence="2">
    <location>
        <position position="256"/>
    </location>
</feature>
<reference evidence="2 3" key="1">
    <citation type="submission" date="2024-02" db="EMBL/GenBank/DDBJ databases">
        <authorList>
            <person name="Chen Y."/>
            <person name="Shah S."/>
            <person name="Dougan E. K."/>
            <person name="Thang M."/>
            <person name="Chan C."/>
        </authorList>
    </citation>
    <scope>NUCLEOTIDE SEQUENCE [LARGE SCALE GENOMIC DNA]</scope>
</reference>
<comment type="caution">
    <text evidence="2">The sequence shown here is derived from an EMBL/GenBank/DDBJ whole genome shotgun (WGS) entry which is preliminary data.</text>
</comment>
<dbReference type="Proteomes" id="UP001642484">
    <property type="component" value="Unassembled WGS sequence"/>
</dbReference>
<feature type="domain" description="Acyclic terpene utilisation N-terminal" evidence="1">
    <location>
        <begin position="120"/>
        <end position="250"/>
    </location>
</feature>
<keyword evidence="3" id="KW-1185">Reference proteome</keyword>
<dbReference type="EMBL" id="CAXAMN010005191">
    <property type="protein sequence ID" value="CAK9012741.1"/>
    <property type="molecule type" value="Genomic_DNA"/>
</dbReference>
<evidence type="ECO:0000259" key="1">
    <source>
        <dbReference type="Pfam" id="PF07287"/>
    </source>
</evidence>
<evidence type="ECO:0000313" key="3">
    <source>
        <dbReference type="Proteomes" id="UP001642484"/>
    </source>
</evidence>
<evidence type="ECO:0000313" key="2">
    <source>
        <dbReference type="EMBL" id="CAK9012741.1"/>
    </source>
</evidence>
<organism evidence="2 3">
    <name type="scientific">Durusdinium trenchii</name>
    <dbReference type="NCBI Taxonomy" id="1381693"/>
    <lineage>
        <taxon>Eukaryota</taxon>
        <taxon>Sar</taxon>
        <taxon>Alveolata</taxon>
        <taxon>Dinophyceae</taxon>
        <taxon>Suessiales</taxon>
        <taxon>Symbiodiniaceae</taxon>
        <taxon>Durusdinium</taxon>
    </lineage>
</organism>
<protein>
    <recommendedName>
        <fullName evidence="1">Acyclic terpene utilisation N-terminal domain-containing protein</fullName>
    </recommendedName>
</protein>
<dbReference type="Pfam" id="PF07287">
    <property type="entry name" value="AtuA"/>
    <property type="match status" value="1"/>
</dbReference>
<gene>
    <name evidence="2" type="ORF">CCMP2556_LOCUS10977</name>
</gene>
<accession>A0ABP0JEL3</accession>
<sequence>MRLAFQADLLRLCLSPRVGEFHYLRTQSRGYARQATQDLFRILAPTAILGYGFPKESFQAALAKTKFDLIAVDAGSIDPGPYYLASRSSFTSLEHVVRDLRIIVKGLSQHSADGQQCKLVVGSAGGCGTDNQLFILTDALQQLLREEGMSPKPFATITSEVSDIGSLLHGRSLTSLGPMPPISQEDVRESVVVAQMGLEPIMCALAHTDIVICGRAYDPALFAAEPVRRGFPAATALHAAKVLECGAIATTPGSGS</sequence>
<dbReference type="InterPro" id="IPR010839">
    <property type="entry name" value="AtuA_N"/>
</dbReference>